<comment type="caution">
    <text evidence="6">The sequence shown here is derived from an EMBL/GenBank/DDBJ whole genome shotgun (WGS) entry which is preliminary data.</text>
</comment>
<evidence type="ECO:0000313" key="7">
    <source>
        <dbReference type="Proteomes" id="UP001521137"/>
    </source>
</evidence>
<feature type="domain" description="RNA polymerase sigma-70 region 2" evidence="5">
    <location>
        <begin position="34"/>
        <end position="94"/>
    </location>
</feature>
<dbReference type="InterPro" id="IPR039425">
    <property type="entry name" value="RNA_pol_sigma-70-like"/>
</dbReference>
<dbReference type="InterPro" id="IPR014284">
    <property type="entry name" value="RNA_pol_sigma-70_dom"/>
</dbReference>
<evidence type="ECO:0000256" key="3">
    <source>
        <dbReference type="ARBA" id="ARBA00023082"/>
    </source>
</evidence>
<dbReference type="SUPFAM" id="SSF88659">
    <property type="entry name" value="Sigma3 and sigma4 domains of RNA polymerase sigma factors"/>
    <property type="match status" value="1"/>
</dbReference>
<evidence type="ECO:0000259" key="5">
    <source>
        <dbReference type="Pfam" id="PF04542"/>
    </source>
</evidence>
<proteinExistence type="inferred from homology"/>
<protein>
    <submittedName>
        <fullName evidence="6">Sigma-70 family RNA polymerase sigma factor</fullName>
    </submittedName>
</protein>
<dbReference type="PANTHER" id="PTHR43133">
    <property type="entry name" value="RNA POLYMERASE ECF-TYPE SIGMA FACTO"/>
    <property type="match status" value="1"/>
</dbReference>
<gene>
    <name evidence="6" type="ORF">L0668_12260</name>
</gene>
<dbReference type="RefSeq" id="WP_235312925.1">
    <property type="nucleotide sequence ID" value="NZ_JAKGAS010000006.1"/>
</dbReference>
<dbReference type="InterPro" id="IPR036388">
    <property type="entry name" value="WH-like_DNA-bd_sf"/>
</dbReference>
<evidence type="ECO:0000256" key="2">
    <source>
        <dbReference type="ARBA" id="ARBA00023015"/>
    </source>
</evidence>
<dbReference type="InterPro" id="IPR013324">
    <property type="entry name" value="RNA_pol_sigma_r3/r4-like"/>
</dbReference>
<evidence type="ECO:0000313" key="6">
    <source>
        <dbReference type="EMBL" id="MCF2948885.1"/>
    </source>
</evidence>
<organism evidence="6 7">
    <name type="scientific">Paraglaciecola algarum</name>
    <dbReference type="NCBI Taxonomy" id="3050085"/>
    <lineage>
        <taxon>Bacteria</taxon>
        <taxon>Pseudomonadati</taxon>
        <taxon>Pseudomonadota</taxon>
        <taxon>Gammaproteobacteria</taxon>
        <taxon>Alteromonadales</taxon>
        <taxon>Alteromonadaceae</taxon>
        <taxon>Paraglaciecola</taxon>
    </lineage>
</organism>
<dbReference type="EMBL" id="JAKGAS010000006">
    <property type="protein sequence ID" value="MCF2948885.1"/>
    <property type="molecule type" value="Genomic_DNA"/>
</dbReference>
<sequence>MPENNNLSLINNTEPNTKGLNETELLRASQFGQLFEADKKRLYAYIHAFVSDHTIAEDIFQETSLILWQEFDKFEIGSKFSKWANVIAFYRINHHRNANKKYQLGLSDDFLQEFSQNISIIESNTNTQEQKWQDLEHCCALLSEPLRKVYQSFYIENLTAQDIATNTGRSLIAIRKVVHKVRKRLFDCIEQKKQGAS</sequence>
<reference evidence="6 7" key="1">
    <citation type="submission" date="2022-01" db="EMBL/GenBank/DDBJ databases">
        <title>Paraglaciecola sp. G1-23.</title>
        <authorList>
            <person name="Jin M.S."/>
            <person name="Han D.M."/>
            <person name="Kim H.M."/>
            <person name="Jeon C.O."/>
        </authorList>
    </citation>
    <scope>NUCLEOTIDE SEQUENCE [LARGE SCALE GENOMIC DNA]</scope>
    <source>
        <strain evidence="6 7">G1-23</strain>
    </source>
</reference>
<dbReference type="SUPFAM" id="SSF88946">
    <property type="entry name" value="Sigma2 domain of RNA polymerase sigma factors"/>
    <property type="match status" value="1"/>
</dbReference>
<keyword evidence="3" id="KW-0731">Sigma factor</keyword>
<dbReference type="PANTHER" id="PTHR43133:SF51">
    <property type="entry name" value="RNA POLYMERASE SIGMA FACTOR"/>
    <property type="match status" value="1"/>
</dbReference>
<dbReference type="Pfam" id="PF04542">
    <property type="entry name" value="Sigma70_r2"/>
    <property type="match status" value="1"/>
</dbReference>
<dbReference type="Proteomes" id="UP001521137">
    <property type="component" value="Unassembled WGS sequence"/>
</dbReference>
<dbReference type="Gene3D" id="1.10.10.10">
    <property type="entry name" value="Winged helix-like DNA-binding domain superfamily/Winged helix DNA-binding domain"/>
    <property type="match status" value="1"/>
</dbReference>
<keyword evidence="7" id="KW-1185">Reference proteome</keyword>
<accession>A0ABS9D933</accession>
<dbReference type="InterPro" id="IPR007627">
    <property type="entry name" value="RNA_pol_sigma70_r2"/>
</dbReference>
<keyword evidence="2" id="KW-0805">Transcription regulation</keyword>
<dbReference type="NCBIfam" id="TIGR02937">
    <property type="entry name" value="sigma70-ECF"/>
    <property type="match status" value="1"/>
</dbReference>
<dbReference type="InterPro" id="IPR013325">
    <property type="entry name" value="RNA_pol_sigma_r2"/>
</dbReference>
<name>A0ABS9D933_9ALTE</name>
<evidence type="ECO:0000256" key="4">
    <source>
        <dbReference type="ARBA" id="ARBA00023163"/>
    </source>
</evidence>
<dbReference type="Gene3D" id="1.10.1740.10">
    <property type="match status" value="1"/>
</dbReference>
<comment type="similarity">
    <text evidence="1">Belongs to the sigma-70 factor family. ECF subfamily.</text>
</comment>
<evidence type="ECO:0000256" key="1">
    <source>
        <dbReference type="ARBA" id="ARBA00010641"/>
    </source>
</evidence>
<keyword evidence="4" id="KW-0804">Transcription</keyword>